<accession>A0A9D2HKN0</accession>
<gene>
    <name evidence="1" type="ORF">IAA07_13680</name>
</gene>
<evidence type="ECO:0000313" key="1">
    <source>
        <dbReference type="EMBL" id="HJA72602.1"/>
    </source>
</evidence>
<reference evidence="1" key="1">
    <citation type="journal article" date="2021" name="PeerJ">
        <title>Extensive microbial diversity within the chicken gut microbiome revealed by metagenomics and culture.</title>
        <authorList>
            <person name="Gilroy R."/>
            <person name="Ravi A."/>
            <person name="Getino M."/>
            <person name="Pursley I."/>
            <person name="Horton D.L."/>
            <person name="Alikhan N.F."/>
            <person name="Baker D."/>
            <person name="Gharbi K."/>
            <person name="Hall N."/>
            <person name="Watson M."/>
            <person name="Adriaenssens E.M."/>
            <person name="Foster-Nyarko E."/>
            <person name="Jarju S."/>
            <person name="Secka A."/>
            <person name="Antonio M."/>
            <person name="Oren A."/>
            <person name="Chaudhuri R.R."/>
            <person name="La Ragione R."/>
            <person name="Hildebrand F."/>
            <person name="Pallen M.J."/>
        </authorList>
    </citation>
    <scope>NUCLEOTIDE SEQUENCE</scope>
    <source>
        <strain evidence="1">CHK178-16964</strain>
    </source>
</reference>
<dbReference type="AlphaFoldDB" id="A0A9D2HKN0"/>
<proteinExistence type="predicted"/>
<name>A0A9D2HKN0_9FIRM</name>
<protein>
    <recommendedName>
        <fullName evidence="3">Nif11 domain-containing protein</fullName>
    </recommendedName>
</protein>
<sequence>MTIPAMLIELENMARKDEALRQRFLETRKEKYPVESFCRLCRELGYEIYEMDLIEAGEEFYATMKRSTNGGGENSPKLDGQDDFYEMFFAEIGEK</sequence>
<organism evidence="1 2">
    <name type="scientific">Candidatus Lachnoclostridium stercoravium</name>
    <dbReference type="NCBI Taxonomy" id="2838633"/>
    <lineage>
        <taxon>Bacteria</taxon>
        <taxon>Bacillati</taxon>
        <taxon>Bacillota</taxon>
        <taxon>Clostridia</taxon>
        <taxon>Lachnospirales</taxon>
        <taxon>Lachnospiraceae</taxon>
    </lineage>
</organism>
<dbReference type="Proteomes" id="UP000823900">
    <property type="component" value="Unassembled WGS sequence"/>
</dbReference>
<dbReference type="EMBL" id="DWZA01000109">
    <property type="protein sequence ID" value="HJA72602.1"/>
    <property type="molecule type" value="Genomic_DNA"/>
</dbReference>
<evidence type="ECO:0000313" key="2">
    <source>
        <dbReference type="Proteomes" id="UP000823900"/>
    </source>
</evidence>
<comment type="caution">
    <text evidence="1">The sequence shown here is derived from an EMBL/GenBank/DDBJ whole genome shotgun (WGS) entry which is preliminary data.</text>
</comment>
<reference evidence="1" key="2">
    <citation type="submission" date="2021-04" db="EMBL/GenBank/DDBJ databases">
        <authorList>
            <person name="Gilroy R."/>
        </authorList>
    </citation>
    <scope>NUCLEOTIDE SEQUENCE</scope>
    <source>
        <strain evidence="1">CHK178-16964</strain>
    </source>
</reference>
<evidence type="ECO:0008006" key="3">
    <source>
        <dbReference type="Google" id="ProtNLM"/>
    </source>
</evidence>